<keyword evidence="9 11" id="KW-0472">Membrane</keyword>
<keyword evidence="6" id="KW-0375">Hydrogen ion transport</keyword>
<keyword evidence="7 11" id="KW-1133">Transmembrane helix</keyword>
<dbReference type="InterPro" id="IPR023011">
    <property type="entry name" value="ATP_synth_F0_asu_AS"/>
</dbReference>
<dbReference type="PANTHER" id="PTHR42823:SF3">
    <property type="entry name" value="ATP SYNTHASE SUBUNIT A, CHLOROPLASTIC"/>
    <property type="match status" value="1"/>
</dbReference>
<dbReference type="InterPro" id="IPR000568">
    <property type="entry name" value="ATP_synth_F0_asu"/>
</dbReference>
<keyword evidence="3" id="KW-0813">Transport</keyword>
<dbReference type="PROSITE" id="PS00449">
    <property type="entry name" value="ATPASE_A"/>
    <property type="match status" value="1"/>
</dbReference>
<protein>
    <submittedName>
        <fullName evidence="12">Multi-domain containing protein</fullName>
    </submittedName>
</protein>
<comment type="subcellular location">
    <subcellularLocation>
        <location evidence="1">Membrane</location>
        <topology evidence="1">Multi-pass membrane protein</topology>
    </subcellularLocation>
</comment>
<name>A0ABQ5KG60_9EUKA</name>
<evidence type="ECO:0000256" key="4">
    <source>
        <dbReference type="ARBA" id="ARBA00022547"/>
    </source>
</evidence>
<organism evidence="12 13">
    <name type="scientific">Aduncisulcus paluster</name>
    <dbReference type="NCBI Taxonomy" id="2918883"/>
    <lineage>
        <taxon>Eukaryota</taxon>
        <taxon>Metamonada</taxon>
        <taxon>Carpediemonas-like organisms</taxon>
        <taxon>Aduncisulcus</taxon>
    </lineage>
</organism>
<keyword evidence="4" id="KW-0138">CF(0)</keyword>
<evidence type="ECO:0000313" key="13">
    <source>
        <dbReference type="Proteomes" id="UP001057375"/>
    </source>
</evidence>
<dbReference type="InterPro" id="IPR035908">
    <property type="entry name" value="F0_ATP_A_sf"/>
</dbReference>
<dbReference type="InterPro" id="IPR045082">
    <property type="entry name" value="ATP_syn_F0_a_bact/chloroplast"/>
</dbReference>
<evidence type="ECO:0000256" key="7">
    <source>
        <dbReference type="ARBA" id="ARBA00022989"/>
    </source>
</evidence>
<evidence type="ECO:0000256" key="8">
    <source>
        <dbReference type="ARBA" id="ARBA00023065"/>
    </source>
</evidence>
<gene>
    <name evidence="12" type="ORF">ADUPG1_005690</name>
</gene>
<sequence length="70" mass="7594">MTFVMIHGFGIKAKGLGTYLKGFLDPMPFLLPLNIMGELATPISLSFRLFGNIVGGVIVMNLLYGALYSL</sequence>
<proteinExistence type="inferred from homology"/>
<dbReference type="Proteomes" id="UP001057375">
    <property type="component" value="Unassembled WGS sequence"/>
</dbReference>
<comment type="similarity">
    <text evidence="2">Belongs to the ATPase A chain family.</text>
</comment>
<dbReference type="SUPFAM" id="SSF81336">
    <property type="entry name" value="F1F0 ATP synthase subunit A"/>
    <property type="match status" value="1"/>
</dbReference>
<reference evidence="12" key="1">
    <citation type="submission" date="2022-03" db="EMBL/GenBank/DDBJ databases">
        <title>Draft genome sequence of Aduncisulcus paluster, a free-living microaerophilic Fornicata.</title>
        <authorList>
            <person name="Yuyama I."/>
            <person name="Kume K."/>
            <person name="Tamura T."/>
            <person name="Inagaki Y."/>
            <person name="Hashimoto T."/>
        </authorList>
    </citation>
    <scope>NUCLEOTIDE SEQUENCE</scope>
    <source>
        <strain evidence="12">NY0171</strain>
    </source>
</reference>
<comment type="caution">
    <text evidence="12">The sequence shown here is derived from an EMBL/GenBank/DDBJ whole genome shotgun (WGS) entry which is preliminary data.</text>
</comment>
<evidence type="ECO:0000256" key="5">
    <source>
        <dbReference type="ARBA" id="ARBA00022692"/>
    </source>
</evidence>
<dbReference type="Pfam" id="PF00119">
    <property type="entry name" value="ATP-synt_A"/>
    <property type="match status" value="1"/>
</dbReference>
<keyword evidence="8" id="KW-0406">Ion transport</keyword>
<evidence type="ECO:0000256" key="6">
    <source>
        <dbReference type="ARBA" id="ARBA00022781"/>
    </source>
</evidence>
<dbReference type="PRINTS" id="PR00123">
    <property type="entry name" value="ATPASEA"/>
</dbReference>
<evidence type="ECO:0000313" key="12">
    <source>
        <dbReference type="EMBL" id="GKT30931.1"/>
    </source>
</evidence>
<evidence type="ECO:0000256" key="3">
    <source>
        <dbReference type="ARBA" id="ARBA00022448"/>
    </source>
</evidence>
<feature type="non-terminal residue" evidence="12">
    <location>
        <position position="70"/>
    </location>
</feature>
<keyword evidence="5 11" id="KW-0812">Transmembrane</keyword>
<dbReference type="PANTHER" id="PTHR42823">
    <property type="entry name" value="ATP SYNTHASE SUBUNIT A, CHLOROPLASTIC"/>
    <property type="match status" value="1"/>
</dbReference>
<dbReference type="Gene3D" id="1.20.120.220">
    <property type="entry name" value="ATP synthase, F0 complex, subunit A"/>
    <property type="match status" value="1"/>
</dbReference>
<feature type="transmembrane region" description="Helical" evidence="11">
    <location>
        <begin position="49"/>
        <end position="68"/>
    </location>
</feature>
<evidence type="ECO:0000256" key="9">
    <source>
        <dbReference type="ARBA" id="ARBA00023136"/>
    </source>
</evidence>
<evidence type="ECO:0000256" key="2">
    <source>
        <dbReference type="ARBA" id="ARBA00006810"/>
    </source>
</evidence>
<accession>A0ABQ5KG60</accession>
<evidence type="ECO:0000256" key="1">
    <source>
        <dbReference type="ARBA" id="ARBA00004141"/>
    </source>
</evidence>
<keyword evidence="10" id="KW-0066">ATP synthesis</keyword>
<keyword evidence="13" id="KW-1185">Reference proteome</keyword>
<dbReference type="EMBL" id="BQXS01009186">
    <property type="protein sequence ID" value="GKT30931.1"/>
    <property type="molecule type" value="Genomic_DNA"/>
</dbReference>
<evidence type="ECO:0000256" key="10">
    <source>
        <dbReference type="ARBA" id="ARBA00023310"/>
    </source>
</evidence>
<evidence type="ECO:0000256" key="11">
    <source>
        <dbReference type="SAM" id="Phobius"/>
    </source>
</evidence>